<feature type="transmembrane region" description="Helical" evidence="1">
    <location>
        <begin position="173"/>
        <end position="191"/>
    </location>
</feature>
<dbReference type="Proteomes" id="UP000565579">
    <property type="component" value="Unassembled WGS sequence"/>
</dbReference>
<dbReference type="EMBL" id="JACHMI010000001">
    <property type="protein sequence ID" value="MBB6552726.1"/>
    <property type="molecule type" value="Genomic_DNA"/>
</dbReference>
<feature type="transmembrane region" description="Helical" evidence="1">
    <location>
        <begin position="92"/>
        <end position="112"/>
    </location>
</feature>
<evidence type="ECO:0000256" key="1">
    <source>
        <dbReference type="SAM" id="Phobius"/>
    </source>
</evidence>
<keyword evidence="1" id="KW-1133">Transmembrane helix</keyword>
<reference evidence="2 3" key="1">
    <citation type="submission" date="2020-08" db="EMBL/GenBank/DDBJ databases">
        <title>Sequencing the genomes of 1000 actinobacteria strains.</title>
        <authorList>
            <person name="Klenk H.-P."/>
        </authorList>
    </citation>
    <scope>NUCLEOTIDE SEQUENCE [LARGE SCALE GENOMIC DNA]</scope>
    <source>
        <strain evidence="2 3">DSM 43768</strain>
    </source>
</reference>
<proteinExistence type="predicted"/>
<dbReference type="AlphaFoldDB" id="A0A7X0P0G5"/>
<comment type="caution">
    <text evidence="2">The sequence shown here is derived from an EMBL/GenBank/DDBJ whole genome shotgun (WGS) entry which is preliminary data.</text>
</comment>
<protein>
    <submittedName>
        <fullName evidence="2">Uncharacterized protein</fullName>
    </submittedName>
</protein>
<keyword evidence="3" id="KW-1185">Reference proteome</keyword>
<gene>
    <name evidence="2" type="ORF">HD593_007521</name>
</gene>
<keyword evidence="1" id="KW-0812">Transmembrane</keyword>
<feature type="transmembrane region" description="Helical" evidence="1">
    <location>
        <begin position="132"/>
        <end position="153"/>
    </location>
</feature>
<keyword evidence="1" id="KW-0472">Membrane</keyword>
<accession>A0A7X0P0G5</accession>
<evidence type="ECO:0000313" key="2">
    <source>
        <dbReference type="EMBL" id="MBB6552726.1"/>
    </source>
</evidence>
<sequence>MSWRSRLWWAAALALSVAGAAYVAAGPAGGFAFFGYGGFCPGREFYLFELSRVWSVAFAVPLLGYAGAPLLVLGFAACWLGTRRGRPGLGRVLARVMATVVLVVYGTGPLAFAVDLAIDRACTGAWGGLAGLWFFLGPALAPVLAALCAFTAVRLPRHRLRRLVSGRRFRRGAAVVLGVALLGLAPAADLASGPIRPLVCEPAYPYAKTVPTGENAFLCGARQGAQYPTLPDHRLLAFGREQCARYPGTTVHAAFLAPICPPAAADWQREIDAEEAEYAREEAESQAECDRFRHKPLIKPVRVARILEFSEIGLEAYEDHEDSEDDPVMHHDLVGSATGVLRIDLAADYEQCVTTETYRRRPPVEVKGWDKVIEVGYLSPTGDFTLRDPFDSPELPNLAVAGRGHYRVRVHYREPDWEAWTPQHLLVMVYPGRGDEVIDLKRTRRPAGGR</sequence>
<feature type="transmembrane region" description="Helical" evidence="1">
    <location>
        <begin position="53"/>
        <end position="80"/>
    </location>
</feature>
<name>A0A7X0P0G5_9ACTN</name>
<organism evidence="2 3">
    <name type="scientific">Nonomuraea rubra</name>
    <dbReference type="NCBI Taxonomy" id="46180"/>
    <lineage>
        <taxon>Bacteria</taxon>
        <taxon>Bacillati</taxon>
        <taxon>Actinomycetota</taxon>
        <taxon>Actinomycetes</taxon>
        <taxon>Streptosporangiales</taxon>
        <taxon>Streptosporangiaceae</taxon>
        <taxon>Nonomuraea</taxon>
    </lineage>
</organism>
<dbReference type="RefSeq" id="WP_185106612.1">
    <property type="nucleotide sequence ID" value="NZ_BAAAXY010000027.1"/>
</dbReference>
<evidence type="ECO:0000313" key="3">
    <source>
        <dbReference type="Proteomes" id="UP000565579"/>
    </source>
</evidence>